<accession>A0A0F3N190</accession>
<dbReference type="EMBL" id="LANR01000001">
    <property type="protein sequence ID" value="KJV61805.1"/>
    <property type="molecule type" value="Genomic_DNA"/>
</dbReference>
<protein>
    <submittedName>
        <fullName evidence="1">Uncharacterized protein</fullName>
    </submittedName>
</protein>
<sequence length="54" mass="6064">MKGLIGLLKVDDTQLKKLVLQKLAHILDETIDEMVIQESVNTITSLLNIYLGIK</sequence>
<reference evidence="1 2" key="1">
    <citation type="submission" date="2015-01" db="EMBL/GenBank/DDBJ databases">
        <title>Genome Sequencing of Rickettsiales.</title>
        <authorList>
            <person name="Daugherty S.C."/>
            <person name="Su Q."/>
            <person name="Abolude K."/>
            <person name="Beier-Sexton M."/>
            <person name="Carlyon J.A."/>
            <person name="Carter R."/>
            <person name="Day N.P."/>
            <person name="Dumler S.J."/>
            <person name="Dyachenko V."/>
            <person name="Godinez A."/>
            <person name="Kurtti T.J."/>
            <person name="Lichay M."/>
            <person name="Mullins K.E."/>
            <person name="Ott S."/>
            <person name="Pappas-Brown V."/>
            <person name="Paris D.H."/>
            <person name="Patel P."/>
            <person name="Richards A.L."/>
            <person name="Sadzewicz L."/>
            <person name="Sears K."/>
            <person name="Seidman D."/>
            <person name="Sengamalay N."/>
            <person name="Stenos J."/>
            <person name="Tallon L.J."/>
            <person name="Vincent G."/>
            <person name="Fraser C.M."/>
            <person name="Munderloh U."/>
            <person name="Dunning-Hotopp J.C."/>
        </authorList>
    </citation>
    <scope>NUCLEOTIDE SEQUENCE [LARGE SCALE GENOMIC DNA]</scope>
    <source>
        <strain evidence="1 2">Ac/Pa</strain>
    </source>
</reference>
<evidence type="ECO:0000313" key="2">
    <source>
        <dbReference type="Proteomes" id="UP000033556"/>
    </source>
</evidence>
<evidence type="ECO:0000313" key="1">
    <source>
        <dbReference type="EMBL" id="KJV61805.1"/>
    </source>
</evidence>
<dbReference type="Proteomes" id="UP000033556">
    <property type="component" value="Unassembled WGS sequence"/>
</dbReference>
<name>A0A0F3N190_RICAM</name>
<comment type="caution">
    <text evidence="1">The sequence shown here is derived from an EMBL/GenBank/DDBJ whole genome shotgun (WGS) entry which is preliminary data.</text>
</comment>
<keyword evidence="2" id="KW-1185">Reference proteome</keyword>
<dbReference type="AlphaFoldDB" id="A0A0F3N190"/>
<proteinExistence type="predicted"/>
<organism evidence="1 2">
    <name type="scientific">Rickettsia amblyommatis str. Ac/Pa</name>
    <dbReference type="NCBI Taxonomy" id="1359164"/>
    <lineage>
        <taxon>Bacteria</taxon>
        <taxon>Pseudomonadati</taxon>
        <taxon>Pseudomonadota</taxon>
        <taxon>Alphaproteobacteria</taxon>
        <taxon>Rickettsiales</taxon>
        <taxon>Rickettsiaceae</taxon>
        <taxon>Rickettsieae</taxon>
        <taxon>Rickettsia</taxon>
        <taxon>spotted fever group</taxon>
    </lineage>
</organism>
<gene>
    <name evidence="1" type="ORF">APHACPA_0821</name>
</gene>